<dbReference type="AlphaFoldDB" id="A0A067N294"/>
<proteinExistence type="predicted"/>
<accession>A0A067N294</accession>
<evidence type="ECO:0000313" key="1">
    <source>
        <dbReference type="EMBL" id="KDQ21085.1"/>
    </source>
</evidence>
<dbReference type="Proteomes" id="UP000027195">
    <property type="component" value="Unassembled WGS sequence"/>
</dbReference>
<dbReference type="EMBL" id="KL198017">
    <property type="protein sequence ID" value="KDQ21085.1"/>
    <property type="molecule type" value="Genomic_DNA"/>
</dbReference>
<dbReference type="HOGENOM" id="CLU_2596465_0_0_1"/>
<gene>
    <name evidence="1" type="ORF">BOTBODRAFT_27087</name>
</gene>
<name>A0A067N294_BOTB1</name>
<protein>
    <submittedName>
        <fullName evidence="1">Uncharacterized protein</fullName>
    </submittedName>
</protein>
<evidence type="ECO:0000313" key="2">
    <source>
        <dbReference type="Proteomes" id="UP000027195"/>
    </source>
</evidence>
<sequence length="90" mass="9578">MPTSVCSPRIRLDTVGHHASSARDPPVFPLVPLVTAHLACVVHRGLMNPHMHMNFLWVLSVVARRVCAALRHPGPVGNCACGVHSPSGSS</sequence>
<dbReference type="InParanoid" id="A0A067N294"/>
<reference evidence="2" key="1">
    <citation type="journal article" date="2014" name="Proc. Natl. Acad. Sci. U.S.A.">
        <title>Extensive sampling of basidiomycete genomes demonstrates inadequacy of the white-rot/brown-rot paradigm for wood decay fungi.</title>
        <authorList>
            <person name="Riley R."/>
            <person name="Salamov A.A."/>
            <person name="Brown D.W."/>
            <person name="Nagy L.G."/>
            <person name="Floudas D."/>
            <person name="Held B.W."/>
            <person name="Levasseur A."/>
            <person name="Lombard V."/>
            <person name="Morin E."/>
            <person name="Otillar R."/>
            <person name="Lindquist E.A."/>
            <person name="Sun H."/>
            <person name="LaButti K.M."/>
            <person name="Schmutz J."/>
            <person name="Jabbour D."/>
            <person name="Luo H."/>
            <person name="Baker S.E."/>
            <person name="Pisabarro A.G."/>
            <person name="Walton J.D."/>
            <person name="Blanchette R.A."/>
            <person name="Henrissat B."/>
            <person name="Martin F."/>
            <person name="Cullen D."/>
            <person name="Hibbett D.S."/>
            <person name="Grigoriev I.V."/>
        </authorList>
    </citation>
    <scope>NUCLEOTIDE SEQUENCE [LARGE SCALE GENOMIC DNA]</scope>
    <source>
        <strain evidence="2">FD-172 SS1</strain>
    </source>
</reference>
<organism evidence="1 2">
    <name type="scientific">Botryobasidium botryosum (strain FD-172 SS1)</name>
    <dbReference type="NCBI Taxonomy" id="930990"/>
    <lineage>
        <taxon>Eukaryota</taxon>
        <taxon>Fungi</taxon>
        <taxon>Dikarya</taxon>
        <taxon>Basidiomycota</taxon>
        <taxon>Agaricomycotina</taxon>
        <taxon>Agaricomycetes</taxon>
        <taxon>Cantharellales</taxon>
        <taxon>Botryobasidiaceae</taxon>
        <taxon>Botryobasidium</taxon>
    </lineage>
</organism>
<keyword evidence="2" id="KW-1185">Reference proteome</keyword>